<organism evidence="1 2">
    <name type="scientific">Smallanthus sonchifolius</name>
    <dbReference type="NCBI Taxonomy" id="185202"/>
    <lineage>
        <taxon>Eukaryota</taxon>
        <taxon>Viridiplantae</taxon>
        <taxon>Streptophyta</taxon>
        <taxon>Embryophyta</taxon>
        <taxon>Tracheophyta</taxon>
        <taxon>Spermatophyta</taxon>
        <taxon>Magnoliopsida</taxon>
        <taxon>eudicotyledons</taxon>
        <taxon>Gunneridae</taxon>
        <taxon>Pentapetalae</taxon>
        <taxon>asterids</taxon>
        <taxon>campanulids</taxon>
        <taxon>Asterales</taxon>
        <taxon>Asteraceae</taxon>
        <taxon>Asteroideae</taxon>
        <taxon>Heliantheae alliance</taxon>
        <taxon>Millerieae</taxon>
        <taxon>Smallanthus</taxon>
    </lineage>
</organism>
<comment type="caution">
    <text evidence="1">The sequence shown here is derived from an EMBL/GenBank/DDBJ whole genome shotgun (WGS) entry which is preliminary data.</text>
</comment>
<sequence length="342" mass="39014">MRKRRRTAVVVEKETVVRPVAAVVVEKETVVRPVAAVVVIDVTAPQVIVSNSKKPKVSCDDLTMMKSSVTAKNQITALKLLSSERYVVATTAGCYHRLGFSKKMQNLIENATTVLPPSMKARTVLDYACSYTLTYDSAFTVIIPISMLEFFVLSIAISYGGPSLLHYKDQFKEAFIMPLNPHLGRLTLLVIADPVDLYEREVFPDGILYASCESHYSVFKAARMYRMVCEKEGHDCTTYWIVDTIAIALCCHCCGCRIRCRQCLSWEKRQTRLLGLKIRQRNLMAVYKLYFYTTDDDGNKIKCLMFHKFLNFSIFFYNYVYISLASRIEGCQNMNKARYDDS</sequence>
<accession>A0ACB8YAX7</accession>
<reference evidence="2" key="1">
    <citation type="journal article" date="2022" name="Mol. Ecol. Resour.">
        <title>The genomes of chicory, endive, great burdock and yacon provide insights into Asteraceae palaeo-polyploidization history and plant inulin production.</title>
        <authorList>
            <person name="Fan W."/>
            <person name="Wang S."/>
            <person name="Wang H."/>
            <person name="Wang A."/>
            <person name="Jiang F."/>
            <person name="Liu H."/>
            <person name="Zhao H."/>
            <person name="Xu D."/>
            <person name="Zhang Y."/>
        </authorList>
    </citation>
    <scope>NUCLEOTIDE SEQUENCE [LARGE SCALE GENOMIC DNA]</scope>
    <source>
        <strain evidence="2">cv. Yunnan</strain>
    </source>
</reference>
<evidence type="ECO:0000313" key="2">
    <source>
        <dbReference type="Proteomes" id="UP001056120"/>
    </source>
</evidence>
<name>A0ACB8YAX7_9ASTR</name>
<proteinExistence type="predicted"/>
<protein>
    <submittedName>
        <fullName evidence="1">Uncharacterized protein</fullName>
    </submittedName>
</protein>
<dbReference type="Proteomes" id="UP001056120">
    <property type="component" value="Linkage Group LG28"/>
</dbReference>
<dbReference type="EMBL" id="CM042045">
    <property type="protein sequence ID" value="KAI3682357.1"/>
    <property type="molecule type" value="Genomic_DNA"/>
</dbReference>
<reference evidence="1 2" key="2">
    <citation type="journal article" date="2022" name="Mol. Ecol. Resour.">
        <title>The genomes of chicory, endive, great burdock and yacon provide insights into Asteraceae paleo-polyploidization history and plant inulin production.</title>
        <authorList>
            <person name="Fan W."/>
            <person name="Wang S."/>
            <person name="Wang H."/>
            <person name="Wang A."/>
            <person name="Jiang F."/>
            <person name="Liu H."/>
            <person name="Zhao H."/>
            <person name="Xu D."/>
            <person name="Zhang Y."/>
        </authorList>
    </citation>
    <scope>NUCLEOTIDE SEQUENCE [LARGE SCALE GENOMIC DNA]</scope>
    <source>
        <strain evidence="2">cv. Yunnan</strain>
        <tissue evidence="1">Leaves</tissue>
    </source>
</reference>
<gene>
    <name evidence="1" type="ORF">L1987_82285</name>
</gene>
<evidence type="ECO:0000313" key="1">
    <source>
        <dbReference type="EMBL" id="KAI3682357.1"/>
    </source>
</evidence>
<keyword evidence="2" id="KW-1185">Reference proteome</keyword>